<dbReference type="InterPro" id="IPR051396">
    <property type="entry name" value="Bact_Antivir_Def_Nuclease"/>
</dbReference>
<dbReference type="PANTHER" id="PTHR43581">
    <property type="entry name" value="ATP/GTP PHOSPHATASE"/>
    <property type="match status" value="1"/>
</dbReference>
<dbReference type="RefSeq" id="WP_283266166.1">
    <property type="nucleotide sequence ID" value="NZ_CP125669.1"/>
</dbReference>
<dbReference type="PANTHER" id="PTHR43581:SF2">
    <property type="entry name" value="EXCINUCLEASE ATPASE SUBUNIT"/>
    <property type="match status" value="1"/>
</dbReference>
<evidence type="ECO:0000259" key="1">
    <source>
        <dbReference type="Pfam" id="PF13175"/>
    </source>
</evidence>
<protein>
    <submittedName>
        <fullName evidence="2">DUF3696 domain-containing protein</fullName>
    </submittedName>
</protein>
<name>A0ABY8S159_9GAMM</name>
<dbReference type="Gene3D" id="3.40.50.300">
    <property type="entry name" value="P-loop containing nucleotide triphosphate hydrolases"/>
    <property type="match status" value="1"/>
</dbReference>
<dbReference type="Pfam" id="PF13175">
    <property type="entry name" value="AAA_15"/>
    <property type="match status" value="1"/>
</dbReference>
<proteinExistence type="predicted"/>
<dbReference type="InterPro" id="IPR041685">
    <property type="entry name" value="AAA_GajA/Old/RecF-like"/>
</dbReference>
<gene>
    <name evidence="2" type="ORF">QLH32_10395</name>
</gene>
<dbReference type="SUPFAM" id="SSF52540">
    <property type="entry name" value="P-loop containing nucleoside triphosphate hydrolases"/>
    <property type="match status" value="1"/>
</dbReference>
<dbReference type="PIRSF" id="PIRSF034888">
    <property type="entry name" value="P-loop_UCP034888"/>
    <property type="match status" value="1"/>
</dbReference>
<sequence>MITSLSLENFKSFKSLDNLKIKPLTILLGRNSCGKSSIIQSLLLLKQTISEENDSELNVEGKYLKFSSLKDISYGVPKINQAAISYRIGIEKSGELANIDLEFKNKKYEDSYIPKLSKFIYSNNKIEIDFKKISHNVLSKNMKNILSDVKKNKKFKDIKTNGKLEALFKNFMPINIRLKDHQGFVFPIYFAFDEIFLDTFYQDLRKIKYLSPIRANPERIYIHYSNNALDINENGANSAHVLWSKKNEIVEFNNEKLKLLDALHSCIAILGLGQEISSEKISEMVYQIGLKIKDSNAAVSLADVGFGYSQVLPVILLGLLNNNDNLLLIEQPEIHLHPSSASKLADLFLMFIKGKKKFIIETHSQELINKLRLRVIENPLLKEYINIVFIDQDENGTQIKQFEIDETGMFPEWPRGFLDESENIAREILKARVKSRNA</sequence>
<reference evidence="2 3" key="1">
    <citation type="submission" date="2023-05" db="EMBL/GenBank/DDBJ databases">
        <title>The complete genome of Acinetobacter sp. nov KCTC 92772.</title>
        <authorList>
            <person name="Zhou G."/>
        </authorList>
    </citation>
    <scope>NUCLEOTIDE SEQUENCE [LARGE SCALE GENOMIC DNA]</scope>
    <source>
        <strain evidence="2 3">KCTC 92772</strain>
    </source>
</reference>
<evidence type="ECO:0000313" key="3">
    <source>
        <dbReference type="Proteomes" id="UP001229836"/>
    </source>
</evidence>
<accession>A0ABY8S159</accession>
<organism evidence="2 3">
    <name type="scientific">Acinetobacter corruptisaponis</name>
    <dbReference type="NCBI Taxonomy" id="3045147"/>
    <lineage>
        <taxon>Bacteria</taxon>
        <taxon>Pseudomonadati</taxon>
        <taxon>Pseudomonadota</taxon>
        <taxon>Gammaproteobacteria</taxon>
        <taxon>Moraxellales</taxon>
        <taxon>Moraxellaceae</taxon>
        <taxon>Acinetobacter</taxon>
    </lineage>
</organism>
<dbReference type="Proteomes" id="UP001229836">
    <property type="component" value="Chromosome"/>
</dbReference>
<dbReference type="InterPro" id="IPR027417">
    <property type="entry name" value="P-loop_NTPase"/>
</dbReference>
<evidence type="ECO:0000313" key="2">
    <source>
        <dbReference type="EMBL" id="WHP04478.1"/>
    </source>
</evidence>
<dbReference type="InterPro" id="IPR014592">
    <property type="entry name" value="P-loop_UCP034888"/>
</dbReference>
<feature type="domain" description="Endonuclease GajA/Old nuclease/RecF-like AAA" evidence="1">
    <location>
        <begin position="1"/>
        <end position="368"/>
    </location>
</feature>
<dbReference type="EMBL" id="CP125669">
    <property type="protein sequence ID" value="WHP04478.1"/>
    <property type="molecule type" value="Genomic_DNA"/>
</dbReference>
<keyword evidence="3" id="KW-1185">Reference proteome</keyword>